<feature type="coiled-coil region" evidence="1">
    <location>
        <begin position="6"/>
        <end position="59"/>
    </location>
</feature>
<organism evidence="2 3">
    <name type="scientific">Candidatus Iainarchaeum sp</name>
    <dbReference type="NCBI Taxonomy" id="3101447"/>
    <lineage>
        <taxon>Archaea</taxon>
        <taxon>Candidatus Iainarchaeota</taxon>
        <taxon>Candidatus Iainarchaeia</taxon>
        <taxon>Candidatus Iainarchaeales</taxon>
        <taxon>Candidatus Iainarchaeaceae</taxon>
        <taxon>Candidatus Iainarchaeum</taxon>
    </lineage>
</organism>
<dbReference type="InterPro" id="IPR027417">
    <property type="entry name" value="P-loop_NTPase"/>
</dbReference>
<dbReference type="Gene3D" id="3.40.50.300">
    <property type="entry name" value="P-loop containing nucleotide triphosphate hydrolases"/>
    <property type="match status" value="1"/>
</dbReference>
<accession>A0A7K4BZ09</accession>
<dbReference type="AlphaFoldDB" id="A0A7K4BZ09"/>
<comment type="caution">
    <text evidence="2">The sequence shown here is derived from an EMBL/GenBank/DDBJ whole genome shotgun (WGS) entry which is preliminary data.</text>
</comment>
<proteinExistence type="predicted"/>
<evidence type="ECO:0000313" key="2">
    <source>
        <dbReference type="EMBL" id="NMA44458.1"/>
    </source>
</evidence>
<gene>
    <name evidence="2" type="ORF">GX950_01435</name>
</gene>
<evidence type="ECO:0008006" key="4">
    <source>
        <dbReference type="Google" id="ProtNLM"/>
    </source>
</evidence>
<evidence type="ECO:0000313" key="3">
    <source>
        <dbReference type="Proteomes" id="UP000526302"/>
    </source>
</evidence>
<name>A0A7K4BZ09_9ARCH</name>
<evidence type="ECO:0000256" key="1">
    <source>
        <dbReference type="SAM" id="Coils"/>
    </source>
</evidence>
<sequence length="226" mass="26196">MYNSSLEKLKKMLEEKKGESTEFQKSLNQDKFDEINFFLSKEKKIIDELEKQISFSKNTQTIIGCDSVNNKDVSLALIKFILNSNKTPIFILTTTNYNQFLSYLSENKIDSDKIFLIDTISKSISRVANTSNIFFVDSLRNLTQLQIKLVKLIEGKNSSDQECVVVFDSLDVFSLYHDDQIILKFVYSMTKLLHKHSVSGFFLSSKNPFLPKLVQFFDDFVELKKF</sequence>
<keyword evidence="1" id="KW-0175">Coiled coil</keyword>
<protein>
    <recommendedName>
        <fullName evidence="4">KaiC-like domain-containing protein</fullName>
    </recommendedName>
</protein>
<dbReference type="EMBL" id="JAAZKV010000011">
    <property type="protein sequence ID" value="NMA44458.1"/>
    <property type="molecule type" value="Genomic_DNA"/>
</dbReference>
<reference evidence="2 3" key="1">
    <citation type="journal article" date="2020" name="Biotechnol. Biofuels">
        <title>New insights from the biogas microbiome by comprehensive genome-resolved metagenomics of nearly 1600 species originating from multiple anaerobic digesters.</title>
        <authorList>
            <person name="Campanaro S."/>
            <person name="Treu L."/>
            <person name="Rodriguez-R L.M."/>
            <person name="Kovalovszki A."/>
            <person name="Ziels R.M."/>
            <person name="Maus I."/>
            <person name="Zhu X."/>
            <person name="Kougias P.G."/>
            <person name="Basile A."/>
            <person name="Luo G."/>
            <person name="Schluter A."/>
            <person name="Konstantinidis K.T."/>
            <person name="Angelidaki I."/>
        </authorList>
    </citation>
    <scope>NUCLEOTIDE SEQUENCE [LARGE SCALE GENOMIC DNA]</scope>
    <source>
        <strain evidence="2">AS22ysBPME_79</strain>
    </source>
</reference>
<dbReference type="Proteomes" id="UP000526302">
    <property type="component" value="Unassembled WGS sequence"/>
</dbReference>